<keyword evidence="2" id="KW-1185">Reference proteome</keyword>
<gene>
    <name evidence="1" type="ORF">SAMN05216228_100952</name>
</gene>
<reference evidence="1 2" key="1">
    <citation type="submission" date="2016-10" db="EMBL/GenBank/DDBJ databases">
        <authorList>
            <person name="Varghese N."/>
            <person name="Submissions S."/>
        </authorList>
    </citation>
    <scope>NUCLEOTIDE SEQUENCE [LARGE SCALE GENOMIC DNA]</scope>
    <source>
        <strain evidence="1 2">CGMCC 1.7071</strain>
    </source>
</reference>
<protein>
    <submittedName>
        <fullName evidence="1">Uncharacterized protein</fullName>
    </submittedName>
</protein>
<proteinExistence type="predicted"/>
<name>A0ABY1AKS2_9HYPH</name>
<dbReference type="EMBL" id="FOCV01000009">
    <property type="protein sequence ID" value="SEN92676.1"/>
    <property type="molecule type" value="Genomic_DNA"/>
</dbReference>
<dbReference type="Proteomes" id="UP000198939">
    <property type="component" value="Unassembled WGS sequence"/>
</dbReference>
<comment type="caution">
    <text evidence="1">The sequence shown here is derived from an EMBL/GenBank/DDBJ whole genome shotgun (WGS) entry which is preliminary data.</text>
</comment>
<accession>A0ABY1AKS2</accession>
<evidence type="ECO:0000313" key="1">
    <source>
        <dbReference type="EMBL" id="SEN92676.1"/>
    </source>
</evidence>
<sequence>MSGCIACPIAPAFRVFTIGRSVSRSPVPRWIINSDGIRPSLGNHQRAPKYERKADRFMNPAPCPLTGQSNNNLWQEWKTSA</sequence>
<evidence type="ECO:0000313" key="2">
    <source>
        <dbReference type="Proteomes" id="UP000198939"/>
    </source>
</evidence>
<organism evidence="1 2">
    <name type="scientific">Rhizobium tibeticum</name>
    <dbReference type="NCBI Taxonomy" id="501024"/>
    <lineage>
        <taxon>Bacteria</taxon>
        <taxon>Pseudomonadati</taxon>
        <taxon>Pseudomonadota</taxon>
        <taxon>Alphaproteobacteria</taxon>
        <taxon>Hyphomicrobiales</taxon>
        <taxon>Rhizobiaceae</taxon>
        <taxon>Rhizobium/Agrobacterium group</taxon>
        <taxon>Rhizobium</taxon>
    </lineage>
</organism>